<evidence type="ECO:0008006" key="3">
    <source>
        <dbReference type="Google" id="ProtNLM"/>
    </source>
</evidence>
<keyword evidence="2" id="KW-1185">Reference proteome</keyword>
<dbReference type="PANTHER" id="PTHR33265:SF26">
    <property type="entry name" value="OS06G0554600 PROTEIN"/>
    <property type="match status" value="1"/>
</dbReference>
<dbReference type="InterPro" id="IPR008480">
    <property type="entry name" value="DUF761_pln"/>
</dbReference>
<reference evidence="1" key="2">
    <citation type="submission" date="2021-03" db="UniProtKB">
        <authorList>
            <consortium name="EnsemblPlants"/>
        </authorList>
    </citation>
    <scope>IDENTIFICATION</scope>
</reference>
<dbReference type="OMA" id="SPCEYEF"/>
<dbReference type="PANTHER" id="PTHR33265">
    <property type="entry name" value="AVR9/CF-9 RAPIDLY ELICITED PROTEIN-RELATED"/>
    <property type="match status" value="1"/>
</dbReference>
<name>A0A803P2Z8_CANSA</name>
<organism evidence="1 2">
    <name type="scientific">Cannabis sativa</name>
    <name type="common">Hemp</name>
    <name type="synonym">Marijuana</name>
    <dbReference type="NCBI Taxonomy" id="3483"/>
    <lineage>
        <taxon>Eukaryota</taxon>
        <taxon>Viridiplantae</taxon>
        <taxon>Streptophyta</taxon>
        <taxon>Embryophyta</taxon>
        <taxon>Tracheophyta</taxon>
        <taxon>Spermatophyta</taxon>
        <taxon>Magnoliopsida</taxon>
        <taxon>eudicotyledons</taxon>
        <taxon>Gunneridae</taxon>
        <taxon>Pentapetalae</taxon>
        <taxon>rosids</taxon>
        <taxon>fabids</taxon>
        <taxon>Rosales</taxon>
        <taxon>Cannabaceae</taxon>
        <taxon>Cannabis</taxon>
    </lineage>
</organism>
<proteinExistence type="predicted"/>
<evidence type="ECO:0000313" key="2">
    <source>
        <dbReference type="Proteomes" id="UP000596661"/>
    </source>
</evidence>
<evidence type="ECO:0000313" key="1">
    <source>
        <dbReference type="EnsemblPlants" id="cds.evm.model.02.870"/>
    </source>
</evidence>
<dbReference type="EMBL" id="UZAU01000139">
    <property type="status" value="NOT_ANNOTATED_CDS"/>
    <property type="molecule type" value="Genomic_DNA"/>
</dbReference>
<accession>A0A803P2Z8</accession>
<dbReference type="Gramene" id="evm.model.02.870">
    <property type="protein sequence ID" value="cds.evm.model.02.870"/>
    <property type="gene ID" value="evm.TU.02.870"/>
</dbReference>
<dbReference type="Proteomes" id="UP000596661">
    <property type="component" value="Chromosome 2"/>
</dbReference>
<dbReference type="Pfam" id="PF05553">
    <property type="entry name" value="DUF761"/>
    <property type="match status" value="1"/>
</dbReference>
<dbReference type="EnsemblPlants" id="evm.model.02.870">
    <property type="protein sequence ID" value="cds.evm.model.02.870"/>
    <property type="gene ID" value="evm.TU.02.870"/>
</dbReference>
<protein>
    <recommendedName>
        <fullName evidence="3">Avr9/Cf-9 rapidly elicited protein</fullName>
    </recommendedName>
</protein>
<dbReference type="OrthoDB" id="696337at2759"/>
<dbReference type="AlphaFoldDB" id="A0A803P2Z8"/>
<sequence>MDQIEASTSVVAKKLWNIVRVVFIMMRKGLSKSKIMVEFHMLMKRGKLAGKALAHNFILNHGAFTSSSASSIGGGGGFGCRSSDAVSFVSPREYEFSCSNSPAAPAFNNLYKSLGHFNKRSSNKHYFAKSSSSSASTKFDYDDVSNTVNAVQKVLLEMYNMNHNNNNNIDQASPLVTLPGFGKSPLGMRQLRITDSPFPLNYEGGDTQVDSKADDFIKRFYKNLKMQSTPARSHVYG</sequence>
<reference evidence="1" key="1">
    <citation type="submission" date="2018-11" db="EMBL/GenBank/DDBJ databases">
        <authorList>
            <person name="Grassa J C."/>
        </authorList>
    </citation>
    <scope>NUCLEOTIDE SEQUENCE [LARGE SCALE GENOMIC DNA]</scope>
</reference>